<dbReference type="EMBL" id="SOKJ01000266">
    <property type="protein sequence ID" value="TET09768.1"/>
    <property type="molecule type" value="Genomic_DNA"/>
</dbReference>
<protein>
    <recommendedName>
        <fullName evidence="3">Transposase DDE domain-containing protein</fullName>
    </recommendedName>
</protein>
<evidence type="ECO:0000313" key="1">
    <source>
        <dbReference type="EMBL" id="TET09768.1"/>
    </source>
</evidence>
<sequence length="118" mass="13615">MSIKAHPRLISEIPRCSDRWKKIRNLRSASERSNGTCKSSDLDILESPRIYGLAMASIEASMACITTLLKRVMRFVMGITLNLMRYLKTWDRTYKKKLQTPKISAFLLSVIQRKRSPP</sequence>
<name>A0A523RVE9_UNCAE</name>
<comment type="caution">
    <text evidence="1">The sequence shown here is derived from an EMBL/GenBank/DDBJ whole genome shotgun (WGS) entry which is preliminary data.</text>
</comment>
<gene>
    <name evidence="1" type="ORF">E3J84_04755</name>
</gene>
<proteinExistence type="predicted"/>
<evidence type="ECO:0000313" key="2">
    <source>
        <dbReference type="Proteomes" id="UP000316360"/>
    </source>
</evidence>
<reference evidence="1 2" key="1">
    <citation type="submission" date="2019-03" db="EMBL/GenBank/DDBJ databases">
        <title>Metabolic potential of uncultured bacteria and archaea associated with petroleum seepage in deep-sea sediments.</title>
        <authorList>
            <person name="Dong X."/>
            <person name="Hubert C."/>
        </authorList>
    </citation>
    <scope>NUCLEOTIDE SEQUENCE [LARGE SCALE GENOMIC DNA]</scope>
    <source>
        <strain evidence="1">E44_bin7</strain>
    </source>
</reference>
<organism evidence="1 2">
    <name type="scientific">Aerophobetes bacterium</name>
    <dbReference type="NCBI Taxonomy" id="2030807"/>
    <lineage>
        <taxon>Bacteria</taxon>
        <taxon>Candidatus Aerophobota</taxon>
    </lineage>
</organism>
<dbReference type="AlphaFoldDB" id="A0A523RVE9"/>
<dbReference type="Proteomes" id="UP000316360">
    <property type="component" value="Unassembled WGS sequence"/>
</dbReference>
<accession>A0A523RVE9</accession>
<evidence type="ECO:0008006" key="3">
    <source>
        <dbReference type="Google" id="ProtNLM"/>
    </source>
</evidence>